<dbReference type="InterPro" id="IPR033248">
    <property type="entry name" value="Transketolase_C"/>
</dbReference>
<comment type="cofactor">
    <cofactor evidence="1">
        <name>thiamine diphosphate</name>
        <dbReference type="ChEBI" id="CHEBI:58937"/>
    </cofactor>
</comment>
<evidence type="ECO:0000313" key="5">
    <source>
        <dbReference type="EMBL" id="EQD59758.1"/>
    </source>
</evidence>
<dbReference type="InterPro" id="IPR009014">
    <property type="entry name" value="Transketo_C/PFOR_II"/>
</dbReference>
<keyword evidence="2" id="KW-0560">Oxidoreductase</keyword>
<evidence type="ECO:0000256" key="1">
    <source>
        <dbReference type="ARBA" id="ARBA00001964"/>
    </source>
</evidence>
<dbReference type="Pfam" id="PF02780">
    <property type="entry name" value="Transketolase_C"/>
    <property type="match status" value="1"/>
</dbReference>
<protein>
    <submittedName>
        <fullName evidence="5">Transketolase central region</fullName>
    </submittedName>
</protein>
<accession>T1AT87</accession>
<name>T1AT87_9ZZZZ</name>
<dbReference type="AlphaFoldDB" id="T1AT87"/>
<gene>
    <name evidence="5" type="ORF">B1B_08061</name>
</gene>
<reference evidence="5" key="1">
    <citation type="submission" date="2013-08" db="EMBL/GenBank/DDBJ databases">
        <authorList>
            <person name="Mendez C."/>
            <person name="Richter M."/>
            <person name="Ferrer M."/>
            <person name="Sanchez J."/>
        </authorList>
    </citation>
    <scope>NUCLEOTIDE SEQUENCE</scope>
</reference>
<keyword evidence="3" id="KW-0786">Thiamine pyrophosphate</keyword>
<evidence type="ECO:0000256" key="2">
    <source>
        <dbReference type="ARBA" id="ARBA00023002"/>
    </source>
</evidence>
<dbReference type="GO" id="GO:0016491">
    <property type="term" value="F:oxidoreductase activity"/>
    <property type="evidence" value="ECO:0007669"/>
    <property type="project" value="UniProtKB-KW"/>
</dbReference>
<comment type="caution">
    <text evidence="5">The sequence shown here is derived from an EMBL/GenBank/DDBJ whole genome shotgun (WGS) entry which is preliminary data.</text>
</comment>
<proteinExistence type="predicted"/>
<organism evidence="5">
    <name type="scientific">mine drainage metagenome</name>
    <dbReference type="NCBI Taxonomy" id="410659"/>
    <lineage>
        <taxon>unclassified sequences</taxon>
        <taxon>metagenomes</taxon>
        <taxon>ecological metagenomes</taxon>
    </lineage>
</organism>
<feature type="non-terminal residue" evidence="5">
    <location>
        <position position="153"/>
    </location>
</feature>
<evidence type="ECO:0000259" key="4">
    <source>
        <dbReference type="Pfam" id="PF02780"/>
    </source>
</evidence>
<dbReference type="PANTHER" id="PTHR43257">
    <property type="entry name" value="PYRUVATE DEHYDROGENASE E1 COMPONENT BETA SUBUNIT"/>
    <property type="match status" value="1"/>
</dbReference>
<dbReference type="EMBL" id="AUZY01005212">
    <property type="protein sequence ID" value="EQD59758.1"/>
    <property type="molecule type" value="Genomic_DNA"/>
</dbReference>
<feature type="domain" description="Transketolase C-terminal" evidence="4">
    <location>
        <begin position="31"/>
        <end position="149"/>
    </location>
</feature>
<dbReference type="FunFam" id="3.40.50.920:FF:000001">
    <property type="entry name" value="Pyruvate dehydrogenase E1 beta subunit"/>
    <property type="match status" value="1"/>
</dbReference>
<dbReference type="Gene3D" id="3.40.50.920">
    <property type="match status" value="1"/>
</dbReference>
<dbReference type="SUPFAM" id="SSF52922">
    <property type="entry name" value="TK C-terminal domain-like"/>
    <property type="match status" value="1"/>
</dbReference>
<dbReference type="PANTHER" id="PTHR43257:SF2">
    <property type="entry name" value="PYRUVATE DEHYDROGENASE E1 COMPONENT SUBUNIT BETA"/>
    <property type="match status" value="1"/>
</dbReference>
<reference evidence="5" key="2">
    <citation type="journal article" date="2014" name="ISME J.">
        <title>Microbial stratification in low pH oxic and suboxic macroscopic growths along an acid mine drainage.</title>
        <authorList>
            <person name="Mendez-Garcia C."/>
            <person name="Mesa V."/>
            <person name="Sprenger R.R."/>
            <person name="Richter M."/>
            <person name="Diez M.S."/>
            <person name="Solano J."/>
            <person name="Bargiela R."/>
            <person name="Golyshina O.V."/>
            <person name="Manteca A."/>
            <person name="Ramos J.L."/>
            <person name="Gallego J.R."/>
            <person name="Llorente I."/>
            <person name="Martins Dos Santos V.A."/>
            <person name="Jensen O.N."/>
            <person name="Pelaez A.I."/>
            <person name="Sanchez J."/>
            <person name="Ferrer M."/>
        </authorList>
    </citation>
    <scope>NUCLEOTIDE SEQUENCE</scope>
</reference>
<evidence type="ECO:0000256" key="3">
    <source>
        <dbReference type="ARBA" id="ARBA00023052"/>
    </source>
</evidence>
<sequence length="153" mass="16922">MKDPVLFLEPTKLYRLFKQEIPEEAYEVNIGEAKTVSEGDELTIITYGTMVRVVQEAVEKRKVKAEILDLRSISPLDENAIVNAAKKTGRVIIVHEAPMSFGAGAEVSAIIAEKAIYELDAPILRVASPSFPYPLPGDEMYYVPNVEKVISAI</sequence>